<dbReference type="CDD" id="cd06257">
    <property type="entry name" value="DnaJ"/>
    <property type="match status" value="1"/>
</dbReference>
<dbReference type="InterPro" id="IPR001623">
    <property type="entry name" value="DnaJ_domain"/>
</dbReference>
<evidence type="ECO:0000256" key="1">
    <source>
        <dbReference type="ARBA" id="ARBA00022723"/>
    </source>
</evidence>
<dbReference type="EMBL" id="LCDA01000001">
    <property type="protein sequence ID" value="KKS43386.1"/>
    <property type="molecule type" value="Genomic_DNA"/>
</dbReference>
<name>A0A0G1BAL8_9BACT</name>
<dbReference type="GO" id="GO:0042026">
    <property type="term" value="P:protein refolding"/>
    <property type="evidence" value="ECO:0007669"/>
    <property type="project" value="TreeGrafter"/>
</dbReference>
<feature type="domain" description="J" evidence="6">
    <location>
        <begin position="6"/>
        <end position="70"/>
    </location>
</feature>
<evidence type="ECO:0000256" key="3">
    <source>
        <dbReference type="ARBA" id="ARBA00022771"/>
    </source>
</evidence>
<keyword evidence="3" id="KW-0863">Zinc-finger</keyword>
<dbReference type="PANTHER" id="PTHR43096:SF52">
    <property type="entry name" value="DNAJ HOMOLOG 1, MITOCHONDRIAL-RELATED"/>
    <property type="match status" value="1"/>
</dbReference>
<protein>
    <recommendedName>
        <fullName evidence="6">J domain-containing protein</fullName>
    </recommendedName>
</protein>
<dbReference type="SMART" id="SM00271">
    <property type="entry name" value="DnaJ"/>
    <property type="match status" value="1"/>
</dbReference>
<dbReference type="Gene3D" id="2.60.260.20">
    <property type="entry name" value="Urease metallochaperone UreE, N-terminal domain"/>
    <property type="match status" value="2"/>
</dbReference>
<dbReference type="PATRIC" id="fig|1618378.3.peg.123"/>
<dbReference type="Pfam" id="PF00226">
    <property type="entry name" value="DnaJ"/>
    <property type="match status" value="1"/>
</dbReference>
<dbReference type="GO" id="GO:0008270">
    <property type="term" value="F:zinc ion binding"/>
    <property type="evidence" value="ECO:0007669"/>
    <property type="project" value="UniProtKB-KW"/>
</dbReference>
<dbReference type="PRINTS" id="PR00625">
    <property type="entry name" value="JDOMAIN"/>
</dbReference>
<evidence type="ECO:0000313" key="8">
    <source>
        <dbReference type="Proteomes" id="UP000033854"/>
    </source>
</evidence>
<evidence type="ECO:0000313" key="7">
    <source>
        <dbReference type="EMBL" id="KKS43386.1"/>
    </source>
</evidence>
<dbReference type="InterPro" id="IPR018253">
    <property type="entry name" value="DnaJ_domain_CS"/>
</dbReference>
<dbReference type="SUPFAM" id="SSF49493">
    <property type="entry name" value="HSP40/DnaJ peptide-binding domain"/>
    <property type="match status" value="2"/>
</dbReference>
<keyword evidence="5" id="KW-0143">Chaperone</keyword>
<keyword evidence="1" id="KW-0479">Metal-binding</keyword>
<dbReference type="CDD" id="cd10747">
    <property type="entry name" value="DnaJ_C"/>
    <property type="match status" value="1"/>
</dbReference>
<gene>
    <name evidence="7" type="ORF">UV06_C0001G0120</name>
</gene>
<proteinExistence type="predicted"/>
<dbReference type="Gene3D" id="1.10.287.110">
    <property type="entry name" value="DnaJ domain"/>
    <property type="match status" value="1"/>
</dbReference>
<dbReference type="InterPro" id="IPR036869">
    <property type="entry name" value="J_dom_sf"/>
</dbReference>
<dbReference type="PROSITE" id="PS00636">
    <property type="entry name" value="DNAJ_1"/>
    <property type="match status" value="1"/>
</dbReference>
<evidence type="ECO:0000256" key="5">
    <source>
        <dbReference type="ARBA" id="ARBA00023186"/>
    </source>
</evidence>
<keyword evidence="4" id="KW-0862">Zinc</keyword>
<dbReference type="PROSITE" id="PS50076">
    <property type="entry name" value="DNAJ_2"/>
    <property type="match status" value="1"/>
</dbReference>
<dbReference type="PANTHER" id="PTHR43096">
    <property type="entry name" value="DNAJ HOMOLOG 1, MITOCHONDRIAL-RELATED"/>
    <property type="match status" value="1"/>
</dbReference>
<dbReference type="FunFam" id="1.10.287.110:FF:000034">
    <property type="entry name" value="Chaperone protein DnaJ"/>
    <property type="match status" value="1"/>
</dbReference>
<keyword evidence="2" id="KW-0677">Repeat</keyword>
<evidence type="ECO:0000256" key="2">
    <source>
        <dbReference type="ARBA" id="ARBA00022737"/>
    </source>
</evidence>
<evidence type="ECO:0000259" key="6">
    <source>
        <dbReference type="PROSITE" id="PS50076"/>
    </source>
</evidence>
<reference evidence="7 8" key="1">
    <citation type="journal article" date="2015" name="Nature">
        <title>rRNA introns, odd ribosomes, and small enigmatic genomes across a large radiation of phyla.</title>
        <authorList>
            <person name="Brown C.T."/>
            <person name="Hug L.A."/>
            <person name="Thomas B.C."/>
            <person name="Sharon I."/>
            <person name="Castelle C.J."/>
            <person name="Singh A."/>
            <person name="Wilkins M.J."/>
            <person name="Williams K.H."/>
            <person name="Banfield J.F."/>
        </authorList>
    </citation>
    <scope>NUCLEOTIDE SEQUENCE [LARGE SCALE GENOMIC DNA]</scope>
</reference>
<sequence>MATTRDYYDILGVSKSATTAEIKSAYRKLALKWHPDRNKEADAHEKFKEINEAYEVLSNPEKKAKFDQFGHAAFNNGGGGNPFGAGGNPFGGGYYQAGGNINFEDLFGGAGGFSDPFDIFGSFFGGGFGGQQHRQQKIHYKLKISFDEAIHGAEKTIVHQGKEYTVKIPAGADEGTQVRYSDFDISFAVQSSKIFKRDGYDIIVDHEVPLTLAILGGNTIVPTLSGDLKIKVRSGTQPGTVVRLTGKGVKHLRGNQHGDLYIRYNIKIPTRLSGKQKELLKKFEELN</sequence>
<accession>A0A0G1BAL8</accession>
<organism evidence="7 8">
    <name type="scientific">Candidatus Collierbacteria bacterium GW2011_GWA2_42_17</name>
    <dbReference type="NCBI Taxonomy" id="1618378"/>
    <lineage>
        <taxon>Bacteria</taxon>
        <taxon>Candidatus Collieribacteriota</taxon>
    </lineage>
</organism>
<dbReference type="SUPFAM" id="SSF46565">
    <property type="entry name" value="Chaperone J-domain"/>
    <property type="match status" value="1"/>
</dbReference>
<evidence type="ECO:0000256" key="4">
    <source>
        <dbReference type="ARBA" id="ARBA00022833"/>
    </source>
</evidence>
<dbReference type="InterPro" id="IPR002939">
    <property type="entry name" value="DnaJ_C"/>
</dbReference>
<dbReference type="FunFam" id="2.60.260.20:FF:000005">
    <property type="entry name" value="Chaperone protein dnaJ 1, mitochondrial"/>
    <property type="match status" value="1"/>
</dbReference>
<dbReference type="AlphaFoldDB" id="A0A0G1BAL8"/>
<dbReference type="GO" id="GO:0005737">
    <property type="term" value="C:cytoplasm"/>
    <property type="evidence" value="ECO:0007669"/>
    <property type="project" value="TreeGrafter"/>
</dbReference>
<comment type="caution">
    <text evidence="7">The sequence shown here is derived from an EMBL/GenBank/DDBJ whole genome shotgun (WGS) entry which is preliminary data.</text>
</comment>
<dbReference type="Proteomes" id="UP000033854">
    <property type="component" value="Unassembled WGS sequence"/>
</dbReference>
<dbReference type="InterPro" id="IPR008971">
    <property type="entry name" value="HSP40/DnaJ_pept-bd"/>
</dbReference>
<dbReference type="Pfam" id="PF01556">
    <property type="entry name" value="DnaJ_C"/>
    <property type="match status" value="1"/>
</dbReference>
<dbReference type="GO" id="GO:0051082">
    <property type="term" value="F:unfolded protein binding"/>
    <property type="evidence" value="ECO:0007669"/>
    <property type="project" value="InterPro"/>
</dbReference>